<dbReference type="EMBL" id="AP014854">
    <property type="protein sequence ID" value="BAR98050.1"/>
    <property type="molecule type" value="Genomic_DNA"/>
</dbReference>
<organism evidence="1">
    <name type="scientific">Blastochloris viridis</name>
    <name type="common">Rhodopseudomonas viridis</name>
    <dbReference type="NCBI Taxonomy" id="1079"/>
    <lineage>
        <taxon>Bacteria</taxon>
        <taxon>Pseudomonadati</taxon>
        <taxon>Pseudomonadota</taxon>
        <taxon>Alphaproteobacteria</taxon>
        <taxon>Hyphomicrobiales</taxon>
        <taxon>Blastochloridaceae</taxon>
        <taxon>Blastochloris</taxon>
    </lineage>
</organism>
<sequence>MDHLRCPAENQRSGGLVPKNASGVAIVSGCCGRRKQS</sequence>
<gene>
    <name evidence="1" type="ORF">BV133_457</name>
</gene>
<evidence type="ECO:0000313" key="1">
    <source>
        <dbReference type="EMBL" id="BAR98050.1"/>
    </source>
</evidence>
<accession>A0A182CXX8</accession>
<name>A0A182CXX8_BLAVI</name>
<dbReference type="AlphaFoldDB" id="A0A182CXX8"/>
<protein>
    <submittedName>
        <fullName evidence="1">Uncharacterized protein</fullName>
    </submittedName>
</protein>
<proteinExistence type="predicted"/>
<reference evidence="1" key="1">
    <citation type="journal article" date="2015" name="Genome Announc.">
        <title>Complete Genome Sequence of the Bacteriochlorophyll b-Producing Photosynthetic Bacterium Blastochloris viridis.</title>
        <authorList>
            <person name="Tsukatani Y."/>
            <person name="Hirose Y."/>
            <person name="Harada J."/>
            <person name="Misawa N."/>
            <person name="Mori K."/>
            <person name="Inoue K."/>
            <person name="Tamiaki H."/>
        </authorList>
    </citation>
    <scope>NUCLEOTIDE SEQUENCE [LARGE SCALE GENOMIC DNA]</scope>
    <source>
        <strain evidence="1">DSM 133</strain>
    </source>
</reference>
<dbReference type="PROSITE" id="PS51257">
    <property type="entry name" value="PROKAR_LIPOPROTEIN"/>
    <property type="match status" value="1"/>
</dbReference>